<keyword evidence="3" id="KW-1185">Reference proteome</keyword>
<protein>
    <submittedName>
        <fullName evidence="4">Uncharacterized protein</fullName>
    </submittedName>
</protein>
<feature type="chain" id="PRO_5027948027" evidence="2">
    <location>
        <begin position="22"/>
        <end position="157"/>
    </location>
</feature>
<dbReference type="AlphaFoldDB" id="A0A6P8B3B3"/>
<feature type="signal peptide" evidence="2">
    <location>
        <begin position="1"/>
        <end position="21"/>
    </location>
</feature>
<dbReference type="KEGG" id="pgri:PgNI_07834"/>
<organism evidence="3 4">
    <name type="scientific">Pyricularia grisea</name>
    <name type="common">Crabgrass-specific blast fungus</name>
    <name type="synonym">Magnaporthe grisea</name>
    <dbReference type="NCBI Taxonomy" id="148305"/>
    <lineage>
        <taxon>Eukaryota</taxon>
        <taxon>Fungi</taxon>
        <taxon>Dikarya</taxon>
        <taxon>Ascomycota</taxon>
        <taxon>Pezizomycotina</taxon>
        <taxon>Sordariomycetes</taxon>
        <taxon>Sordariomycetidae</taxon>
        <taxon>Magnaporthales</taxon>
        <taxon>Pyriculariaceae</taxon>
        <taxon>Pyricularia</taxon>
    </lineage>
</organism>
<evidence type="ECO:0000256" key="2">
    <source>
        <dbReference type="SAM" id="SignalP"/>
    </source>
</evidence>
<reference evidence="4" key="1">
    <citation type="journal article" date="2019" name="Mol. Biol. Evol.">
        <title>Blast fungal genomes show frequent chromosomal changes, gene gains and losses, and effector gene turnover.</title>
        <authorList>
            <person name="Gomez Luciano L.B."/>
            <person name="Jason Tsai I."/>
            <person name="Chuma I."/>
            <person name="Tosa Y."/>
            <person name="Chen Y.H."/>
            <person name="Li J.Y."/>
            <person name="Li M.Y."/>
            <person name="Jade Lu M.Y."/>
            <person name="Nakayashiki H."/>
            <person name="Li W.H."/>
        </authorList>
    </citation>
    <scope>NUCLEOTIDE SEQUENCE</scope>
    <source>
        <strain evidence="4">NI907</strain>
    </source>
</reference>
<feature type="region of interest" description="Disordered" evidence="1">
    <location>
        <begin position="42"/>
        <end position="61"/>
    </location>
</feature>
<keyword evidence="2" id="KW-0732">Signal</keyword>
<name>A0A6P8B3B3_PYRGI</name>
<accession>A0A6P8B3B3</accession>
<feature type="compositionally biased region" description="Basic residues" evidence="1">
    <location>
        <begin position="82"/>
        <end position="91"/>
    </location>
</feature>
<gene>
    <name evidence="4" type="ORF">PgNI_07834</name>
</gene>
<reference evidence="4" key="3">
    <citation type="submission" date="2025-08" db="UniProtKB">
        <authorList>
            <consortium name="RefSeq"/>
        </authorList>
    </citation>
    <scope>IDENTIFICATION</scope>
    <source>
        <strain evidence="4">NI907</strain>
    </source>
</reference>
<proteinExistence type="predicted"/>
<sequence length="157" mass="16927">MHFGDISQLLALAVLGGTALAYSPAGDHIAGLAARNFGGGSKVLPRRDPPPRFDTQPWDTPWGAWDDDIFVAPGDAVERAGRRTRHGKIRPRQAATDGGAKVLSPRHDPGYKPPKWPYPDGTWRGGNGGDRDDNGNGGGNNENYNHAGRNARQNIHF</sequence>
<reference evidence="4" key="2">
    <citation type="submission" date="2019-10" db="EMBL/GenBank/DDBJ databases">
        <authorList>
            <consortium name="NCBI Genome Project"/>
        </authorList>
    </citation>
    <scope>NUCLEOTIDE SEQUENCE</scope>
    <source>
        <strain evidence="4">NI907</strain>
    </source>
</reference>
<dbReference type="GeneID" id="41962749"/>
<feature type="region of interest" description="Disordered" evidence="1">
    <location>
        <begin position="80"/>
        <end position="157"/>
    </location>
</feature>
<evidence type="ECO:0000256" key="1">
    <source>
        <dbReference type="SAM" id="MobiDB-lite"/>
    </source>
</evidence>
<evidence type="ECO:0000313" key="4">
    <source>
        <dbReference type="RefSeq" id="XP_030981504.1"/>
    </source>
</evidence>
<evidence type="ECO:0000313" key="3">
    <source>
        <dbReference type="Proteomes" id="UP000515153"/>
    </source>
</evidence>
<dbReference type="Proteomes" id="UP000515153">
    <property type="component" value="Unplaced"/>
</dbReference>
<dbReference type="RefSeq" id="XP_030981504.1">
    <property type="nucleotide sequence ID" value="XM_031127840.1"/>
</dbReference>